<protein>
    <submittedName>
        <fullName evidence="2">Ribosome biogenesis GTPase YqeH</fullName>
    </submittedName>
</protein>
<dbReference type="PROSITE" id="PS51721">
    <property type="entry name" value="G_CP"/>
    <property type="match status" value="1"/>
</dbReference>
<keyword evidence="3" id="KW-1185">Reference proteome</keyword>
<dbReference type="Pfam" id="PF01926">
    <property type="entry name" value="MMR_HSR1"/>
    <property type="match status" value="1"/>
</dbReference>
<dbReference type="InterPro" id="IPR006073">
    <property type="entry name" value="GTP-bd"/>
</dbReference>
<evidence type="ECO:0000313" key="3">
    <source>
        <dbReference type="Proteomes" id="UP001228376"/>
    </source>
</evidence>
<dbReference type="Proteomes" id="UP001228376">
    <property type="component" value="Unassembled WGS sequence"/>
</dbReference>
<dbReference type="RefSeq" id="WP_306066231.1">
    <property type="nucleotide sequence ID" value="NZ_JAROCA020000001.1"/>
</dbReference>
<evidence type="ECO:0000259" key="1">
    <source>
        <dbReference type="PROSITE" id="PS51721"/>
    </source>
</evidence>
<gene>
    <name evidence="2" type="primary">yqeH</name>
    <name evidence="2" type="ORF">P5G51_008945</name>
</gene>
<dbReference type="InterPro" id="IPR050896">
    <property type="entry name" value="Mito_lipid_metab_GTPase"/>
</dbReference>
<dbReference type="InterPro" id="IPR019988">
    <property type="entry name" value="GTP-bd_ribosome_bgen_YqeH"/>
</dbReference>
<dbReference type="PANTHER" id="PTHR46434">
    <property type="entry name" value="GENETIC INTERACTOR OF PROHIBITINS 3, MITOCHONDRIAL"/>
    <property type="match status" value="1"/>
</dbReference>
<dbReference type="InterPro" id="IPR048422">
    <property type="entry name" value="NOA1/YqeH-like_C"/>
</dbReference>
<comment type="caution">
    <text evidence="2">The sequence shown here is derived from an EMBL/GenBank/DDBJ whole genome shotgun (WGS) entry which is preliminary data.</text>
</comment>
<dbReference type="Pfam" id="PF21516">
    <property type="entry name" value="YqeH-like_C"/>
    <property type="match status" value="1"/>
</dbReference>
<accession>A0ABU5CI58</accession>
<sequence>MGGIEDEELYCQGCGAKIQTEDPDKAGYTPKSSLNNEEVLCRRCFRLKHYNEIQDVDMDESDFLDMVSSIQEKDGLVVHIIDIFDVNGSLIHGLTRIVGNHPIILVGNKVDLLPKSTNKQKLKQWLRTTVNDYGIKVKDVFLVSSVKGDGIDELADALDMYRNNKDVYVVGATNVGKSTFINRLIKDSTGIKDVITTSYFPGTTLGFIKIALDENSYMVDTPGIVNKQQMAHYVSAKDLKIIHPKKEIKQRVYQLHSGQTLFFGGLARLDFVKGEKQSFICYFSNELPIHRTKLANADALYAKHVGEMLTPPDKQTLKNYPKLIKHAFRINGEKTDIVFPGLGWVSVLGNVTVEAYSPEGSNAVIRKSLI</sequence>
<dbReference type="CDD" id="cd01855">
    <property type="entry name" value="YqeH"/>
    <property type="match status" value="1"/>
</dbReference>
<dbReference type="InterPro" id="IPR030378">
    <property type="entry name" value="G_CP_dom"/>
</dbReference>
<dbReference type="InterPro" id="IPR027417">
    <property type="entry name" value="P-loop_NTPase"/>
</dbReference>
<dbReference type="Gene3D" id="3.40.50.300">
    <property type="entry name" value="P-loop containing nucleotide triphosphate hydrolases"/>
    <property type="match status" value="1"/>
</dbReference>
<dbReference type="PANTHER" id="PTHR46434:SF1">
    <property type="entry name" value="GENETIC INTERACTOR OF PROHIBITINS 3, MITOCHONDRIAL"/>
    <property type="match status" value="1"/>
</dbReference>
<dbReference type="EMBL" id="JAROCA020000001">
    <property type="protein sequence ID" value="MDY0405509.1"/>
    <property type="molecule type" value="Genomic_DNA"/>
</dbReference>
<name>A0ABU5CI58_9BACI</name>
<proteinExistence type="predicted"/>
<feature type="domain" description="CP-type G" evidence="1">
    <location>
        <begin position="64"/>
        <end position="227"/>
    </location>
</feature>
<organism evidence="2 3">
    <name type="scientific">Tigheibacillus jepli</name>
    <dbReference type="NCBI Taxonomy" id="3035914"/>
    <lineage>
        <taxon>Bacteria</taxon>
        <taxon>Bacillati</taxon>
        <taxon>Bacillota</taxon>
        <taxon>Bacilli</taxon>
        <taxon>Bacillales</taxon>
        <taxon>Bacillaceae</taxon>
        <taxon>Tigheibacillus</taxon>
    </lineage>
</organism>
<reference evidence="2 3" key="1">
    <citation type="submission" date="2023-10" db="EMBL/GenBank/DDBJ databases">
        <title>179-bfca-hs.</title>
        <authorList>
            <person name="Miliotis G."/>
            <person name="Sengupta P."/>
            <person name="Hameed A."/>
            <person name="Chuvochina M."/>
            <person name="Mcdonagh F."/>
            <person name="Simpson A.C."/>
            <person name="Singh N.K."/>
            <person name="Rekha P.D."/>
            <person name="Raman K."/>
            <person name="Hugenholtz P."/>
            <person name="Venkateswaran K."/>
        </authorList>
    </citation>
    <scope>NUCLEOTIDE SEQUENCE [LARGE SCALE GENOMIC DNA]</scope>
    <source>
        <strain evidence="2 3">179-BFC-A-HS</strain>
    </source>
</reference>
<dbReference type="SUPFAM" id="SSF52540">
    <property type="entry name" value="P-loop containing nucleoside triphosphate hydrolases"/>
    <property type="match status" value="1"/>
</dbReference>
<evidence type="ECO:0000313" key="2">
    <source>
        <dbReference type="EMBL" id="MDY0405509.1"/>
    </source>
</evidence>
<dbReference type="NCBIfam" id="TIGR03597">
    <property type="entry name" value="GTPase_YqeH"/>
    <property type="match status" value="1"/>
</dbReference>